<proteinExistence type="predicted"/>
<dbReference type="EMBL" id="JAVDUU010000001">
    <property type="protein sequence ID" value="MDR6941357.1"/>
    <property type="molecule type" value="Genomic_DNA"/>
</dbReference>
<organism evidence="4 5">
    <name type="scientific">Mucilaginibacter pocheonensis</name>
    <dbReference type="NCBI Taxonomy" id="398050"/>
    <lineage>
        <taxon>Bacteria</taxon>
        <taxon>Pseudomonadati</taxon>
        <taxon>Bacteroidota</taxon>
        <taxon>Sphingobacteriia</taxon>
        <taxon>Sphingobacteriales</taxon>
        <taxon>Sphingobacteriaceae</taxon>
        <taxon>Mucilaginibacter</taxon>
    </lineage>
</organism>
<feature type="transmembrane region" description="Helical" evidence="1">
    <location>
        <begin position="90"/>
        <end position="110"/>
    </location>
</feature>
<feature type="domain" description="Protein FecR C-terminal" evidence="3">
    <location>
        <begin position="329"/>
        <end position="389"/>
    </location>
</feature>
<protein>
    <submittedName>
        <fullName evidence="4">Ferric-dicitrate binding protein FerR (Iron transport regulator)</fullName>
    </submittedName>
</protein>
<evidence type="ECO:0000313" key="5">
    <source>
        <dbReference type="Proteomes" id="UP001247620"/>
    </source>
</evidence>
<evidence type="ECO:0000259" key="2">
    <source>
        <dbReference type="Pfam" id="PF04773"/>
    </source>
</evidence>
<name>A0ABU1T7J8_9SPHI</name>
<dbReference type="Pfam" id="PF04773">
    <property type="entry name" value="FecR"/>
    <property type="match status" value="1"/>
</dbReference>
<evidence type="ECO:0000313" key="4">
    <source>
        <dbReference type="EMBL" id="MDR6941357.1"/>
    </source>
</evidence>
<dbReference type="InterPro" id="IPR012373">
    <property type="entry name" value="Ferrdict_sens_TM"/>
</dbReference>
<dbReference type="Proteomes" id="UP001247620">
    <property type="component" value="Unassembled WGS sequence"/>
</dbReference>
<evidence type="ECO:0000259" key="3">
    <source>
        <dbReference type="Pfam" id="PF16344"/>
    </source>
</evidence>
<dbReference type="InterPro" id="IPR032508">
    <property type="entry name" value="FecR_C"/>
</dbReference>
<dbReference type="PANTHER" id="PTHR30273:SF2">
    <property type="entry name" value="PROTEIN FECR"/>
    <property type="match status" value="1"/>
</dbReference>
<keyword evidence="1" id="KW-1133">Transmembrane helix</keyword>
<feature type="domain" description="FecR protein" evidence="2">
    <location>
        <begin position="191"/>
        <end position="286"/>
    </location>
</feature>
<gene>
    <name evidence="4" type="ORF">J2W55_001185</name>
</gene>
<dbReference type="RefSeq" id="WP_310093014.1">
    <property type="nucleotide sequence ID" value="NZ_JAVDUU010000001.1"/>
</dbReference>
<evidence type="ECO:0000256" key="1">
    <source>
        <dbReference type="SAM" id="Phobius"/>
    </source>
</evidence>
<dbReference type="Pfam" id="PF16344">
    <property type="entry name" value="FecR_C"/>
    <property type="match status" value="1"/>
</dbReference>
<keyword evidence="1" id="KW-0472">Membrane</keyword>
<reference evidence="4 5" key="1">
    <citation type="submission" date="2023-07" db="EMBL/GenBank/DDBJ databases">
        <title>Sorghum-associated microbial communities from plants grown in Nebraska, USA.</title>
        <authorList>
            <person name="Schachtman D."/>
        </authorList>
    </citation>
    <scope>NUCLEOTIDE SEQUENCE [LARGE SCALE GENOMIC DNA]</scope>
    <source>
        <strain evidence="4 5">3262</strain>
    </source>
</reference>
<comment type="caution">
    <text evidence="4">The sequence shown here is derived from an EMBL/GenBank/DDBJ whole genome shotgun (WGS) entry which is preliminary data.</text>
</comment>
<dbReference type="Gene3D" id="3.55.50.30">
    <property type="match status" value="1"/>
</dbReference>
<sequence length="405" mass="45116">MQDDDFGRLVNDESFLNYCFRRNAEDTAYWENWLRENPGSVDQIAEIKKIVVLLAQQTAEGELEDQMRLLSERMKQQEDLSLPTRKLFPFRWVAAASVLIMLSAGLYFYIKGPVPQDDVVILKASDIKAGSNNAILTLANGSQINLNNAANGIIAKQSGINVTKTANGQVIYQVIPTVSTASGDAAITYNTITTPIGNQYRVDLPDGTKVWLNAASSLRYPVSFKGSERLVELTGEGYFEVAHNAAMPFRVKTSKQEIEVLGTHFNINAYTDEPDTKTTLLEGSVKVSLNAGTNAVRLVPGQQALLKDDRLNVRKINAEQAVAWKEGLFEFDHTDLHALMRQVSRWYNVQVVYEGNIKELESFGEVERKYSLDQVLKVLELGGLHFRVEASNNGTGQKRLIVTPN</sequence>
<dbReference type="PANTHER" id="PTHR30273">
    <property type="entry name" value="PERIPLASMIC SIGNAL SENSOR AND SIGMA FACTOR ACTIVATOR FECR-RELATED"/>
    <property type="match status" value="1"/>
</dbReference>
<dbReference type="Gene3D" id="2.60.120.1440">
    <property type="match status" value="1"/>
</dbReference>
<keyword evidence="5" id="KW-1185">Reference proteome</keyword>
<keyword evidence="1" id="KW-0812">Transmembrane</keyword>
<accession>A0ABU1T7J8</accession>
<dbReference type="InterPro" id="IPR006860">
    <property type="entry name" value="FecR"/>
</dbReference>